<dbReference type="PANTHER" id="PTHR30136:SF24">
    <property type="entry name" value="HTH-TYPE TRANSCRIPTIONAL REPRESSOR ALLR"/>
    <property type="match status" value="1"/>
</dbReference>
<dbReference type="InterPro" id="IPR014757">
    <property type="entry name" value="Tscrpt_reg_IclR_C"/>
</dbReference>
<dbReference type="Gene3D" id="3.30.450.40">
    <property type="match status" value="1"/>
</dbReference>
<dbReference type="OrthoDB" id="4068713at2"/>
<evidence type="ECO:0000313" key="6">
    <source>
        <dbReference type="EMBL" id="KUG61439.1"/>
    </source>
</evidence>
<dbReference type="PROSITE" id="PS51077">
    <property type="entry name" value="HTH_ICLR"/>
    <property type="match status" value="1"/>
</dbReference>
<organism evidence="6 7">
    <name type="scientific">Kocuria rosea subsp. polaris</name>
    <dbReference type="NCBI Taxonomy" id="136273"/>
    <lineage>
        <taxon>Bacteria</taxon>
        <taxon>Bacillati</taxon>
        <taxon>Actinomycetota</taxon>
        <taxon>Actinomycetes</taxon>
        <taxon>Micrococcales</taxon>
        <taxon>Micrococcaceae</taxon>
        <taxon>Kocuria</taxon>
    </lineage>
</organism>
<dbReference type="InterPro" id="IPR005471">
    <property type="entry name" value="Tscrpt_reg_IclR_N"/>
</dbReference>
<evidence type="ECO:0000256" key="1">
    <source>
        <dbReference type="ARBA" id="ARBA00023015"/>
    </source>
</evidence>
<keyword evidence="2" id="KW-0238">DNA-binding</keyword>
<dbReference type="Gene3D" id="1.10.10.10">
    <property type="entry name" value="Winged helix-like DNA-binding domain superfamily/Winged helix DNA-binding domain"/>
    <property type="match status" value="1"/>
</dbReference>
<accession>A0A0W8IMT2</accession>
<dbReference type="InterPro" id="IPR036390">
    <property type="entry name" value="WH_DNA-bd_sf"/>
</dbReference>
<dbReference type="GO" id="GO:0003677">
    <property type="term" value="F:DNA binding"/>
    <property type="evidence" value="ECO:0007669"/>
    <property type="project" value="UniProtKB-KW"/>
</dbReference>
<dbReference type="GO" id="GO:0003700">
    <property type="term" value="F:DNA-binding transcription factor activity"/>
    <property type="evidence" value="ECO:0007669"/>
    <property type="project" value="TreeGrafter"/>
</dbReference>
<evidence type="ECO:0000313" key="7">
    <source>
        <dbReference type="Proteomes" id="UP000053512"/>
    </source>
</evidence>
<dbReference type="InterPro" id="IPR050707">
    <property type="entry name" value="HTH_MetabolicPath_Reg"/>
</dbReference>
<evidence type="ECO:0000256" key="3">
    <source>
        <dbReference type="ARBA" id="ARBA00023163"/>
    </source>
</evidence>
<feature type="domain" description="HTH iclR-type" evidence="4">
    <location>
        <begin position="10"/>
        <end position="71"/>
    </location>
</feature>
<dbReference type="RefSeq" id="WP_058872855.1">
    <property type="nucleotide sequence ID" value="NZ_LQBK01000004.1"/>
</dbReference>
<evidence type="ECO:0008006" key="8">
    <source>
        <dbReference type="Google" id="ProtNLM"/>
    </source>
</evidence>
<dbReference type="SUPFAM" id="SSF55781">
    <property type="entry name" value="GAF domain-like"/>
    <property type="match status" value="1"/>
</dbReference>
<dbReference type="PANTHER" id="PTHR30136">
    <property type="entry name" value="HELIX-TURN-HELIX TRANSCRIPTIONAL REGULATOR, ICLR FAMILY"/>
    <property type="match status" value="1"/>
</dbReference>
<feature type="domain" description="IclR-ED" evidence="5">
    <location>
        <begin position="72"/>
        <end position="250"/>
    </location>
</feature>
<keyword evidence="3" id="KW-0804">Transcription</keyword>
<evidence type="ECO:0000256" key="2">
    <source>
        <dbReference type="ARBA" id="ARBA00023125"/>
    </source>
</evidence>
<comment type="caution">
    <text evidence="6">The sequence shown here is derived from an EMBL/GenBank/DDBJ whole genome shotgun (WGS) entry which is preliminary data.</text>
</comment>
<dbReference type="GO" id="GO:0045892">
    <property type="term" value="P:negative regulation of DNA-templated transcription"/>
    <property type="evidence" value="ECO:0007669"/>
    <property type="project" value="TreeGrafter"/>
</dbReference>
<proteinExistence type="predicted"/>
<gene>
    <name evidence="6" type="ORF">AVL61_00455</name>
</gene>
<keyword evidence="1" id="KW-0805">Transcription regulation</keyword>
<dbReference type="PROSITE" id="PS51078">
    <property type="entry name" value="ICLR_ED"/>
    <property type="match status" value="1"/>
</dbReference>
<dbReference type="EMBL" id="LQBK01000004">
    <property type="protein sequence ID" value="KUG61439.1"/>
    <property type="molecule type" value="Genomic_DNA"/>
</dbReference>
<dbReference type="Pfam" id="PF01614">
    <property type="entry name" value="IclR_C"/>
    <property type="match status" value="1"/>
</dbReference>
<evidence type="ECO:0000259" key="5">
    <source>
        <dbReference type="PROSITE" id="PS51078"/>
    </source>
</evidence>
<dbReference type="AlphaFoldDB" id="A0A0W8IMT2"/>
<dbReference type="InterPro" id="IPR036388">
    <property type="entry name" value="WH-like_DNA-bd_sf"/>
</dbReference>
<evidence type="ECO:0000259" key="4">
    <source>
        <dbReference type="PROSITE" id="PS51077"/>
    </source>
</evidence>
<dbReference type="SUPFAM" id="SSF46785">
    <property type="entry name" value="Winged helix' DNA-binding domain"/>
    <property type="match status" value="1"/>
</dbReference>
<dbReference type="InterPro" id="IPR029016">
    <property type="entry name" value="GAF-like_dom_sf"/>
</dbReference>
<protein>
    <recommendedName>
        <fullName evidence="8">IclR family transcriptional regulator</fullName>
    </recommendedName>
</protein>
<name>A0A0W8IMT2_KOCRO</name>
<dbReference type="SMART" id="SM00346">
    <property type="entry name" value="HTH_ICLR"/>
    <property type="match status" value="1"/>
</dbReference>
<reference evidence="7" key="1">
    <citation type="submission" date="2015-12" db="EMBL/GenBank/DDBJ databases">
        <authorList>
            <person name="Nair G.R."/>
            <person name="Kaur G."/>
            <person name="Mayilraj S."/>
        </authorList>
    </citation>
    <scope>NUCLEOTIDE SEQUENCE [LARGE SCALE GENOMIC DNA]</scope>
    <source>
        <strain evidence="7">CD08_4</strain>
    </source>
</reference>
<dbReference type="Pfam" id="PF09339">
    <property type="entry name" value="HTH_IclR"/>
    <property type="match status" value="1"/>
</dbReference>
<sequence length="252" mass="26619">MAGNADTPGRSVTSRVLEVLGSFDPTHTRQTLSQISRRSGIPVATCHRLLKELSGWGAVSRRPDGTYTVGPRLAKLGMLAPMQRGLRQVAAPYMQDVLFATRQVVNLFVLDGTEALLLDRIAGTHVGAPIARPGDKLPLHTSAGGKVLLAYGPAELWDACTQALVRETSRSIVDLSRLEQELASVRERGYATTDGEHSPGAHGLAVPVRDAGGDVIAALGIVTLARIKDSQRVVPALQVASAAITRSLGVPA</sequence>
<dbReference type="Proteomes" id="UP000053512">
    <property type="component" value="Unassembled WGS sequence"/>
</dbReference>